<evidence type="ECO:0000313" key="2">
    <source>
        <dbReference type="EMBL" id="SET81090.1"/>
    </source>
</evidence>
<dbReference type="InterPro" id="IPR021676">
    <property type="entry name" value="DUF3262"/>
</dbReference>
<keyword evidence="1" id="KW-1133">Transmembrane helix</keyword>
<sequence length="79" mass="8280">MSMSGTQSSAFKAAAGFPASASYSLFVGFAIAISLLWAAWAVYSCYRGWATGNLDRVIALPAVIRSVALCLILAVFVLS</sequence>
<dbReference type="Pfam" id="PF11660">
    <property type="entry name" value="DUF3262"/>
    <property type="match status" value="1"/>
</dbReference>
<reference evidence="2 3" key="1">
    <citation type="submission" date="2016-10" db="EMBL/GenBank/DDBJ databases">
        <authorList>
            <person name="de Groot N.N."/>
        </authorList>
    </citation>
    <scope>NUCLEOTIDE SEQUENCE [LARGE SCALE GENOMIC DNA]</scope>
    <source>
        <strain evidence="2 3">DSM 11363</strain>
    </source>
</reference>
<proteinExistence type="predicted"/>
<dbReference type="Proteomes" id="UP000182332">
    <property type="component" value="Unassembled WGS sequence"/>
</dbReference>
<gene>
    <name evidence="2" type="ORF">SAMN05216197_12655</name>
</gene>
<protein>
    <submittedName>
        <fullName evidence="2">Integrating conjugative element protein, PFL_4701 family</fullName>
    </submittedName>
</protein>
<dbReference type="EMBL" id="FOHW01000026">
    <property type="protein sequence ID" value="SET81090.1"/>
    <property type="molecule type" value="Genomic_DNA"/>
</dbReference>
<feature type="transmembrane region" description="Helical" evidence="1">
    <location>
        <begin position="58"/>
        <end position="78"/>
    </location>
</feature>
<keyword evidence="1" id="KW-0812">Transmembrane</keyword>
<evidence type="ECO:0000256" key="1">
    <source>
        <dbReference type="SAM" id="Phobius"/>
    </source>
</evidence>
<dbReference type="OrthoDB" id="6905768at2"/>
<keyword evidence="1" id="KW-0472">Membrane</keyword>
<organism evidence="2 3">
    <name type="scientific">Pseudomonas graminis</name>
    <dbReference type="NCBI Taxonomy" id="158627"/>
    <lineage>
        <taxon>Bacteria</taxon>
        <taxon>Pseudomonadati</taxon>
        <taxon>Pseudomonadota</taxon>
        <taxon>Gammaproteobacteria</taxon>
        <taxon>Pseudomonadales</taxon>
        <taxon>Pseudomonadaceae</taxon>
        <taxon>Pseudomonas</taxon>
    </lineage>
</organism>
<evidence type="ECO:0000313" key="3">
    <source>
        <dbReference type="Proteomes" id="UP000182332"/>
    </source>
</evidence>
<name>A0A1I0HDW7_9PSED</name>
<dbReference type="RefSeq" id="WP_074891564.1">
    <property type="nucleotide sequence ID" value="NZ_FOHW01000026.1"/>
</dbReference>
<accession>A0A1I0HDW7</accession>
<dbReference type="AlphaFoldDB" id="A0A1I0HDW7"/>
<dbReference type="NCBIfam" id="TIGR03758">
    <property type="entry name" value="conj_TIGR03758"/>
    <property type="match status" value="1"/>
</dbReference>
<feature type="transmembrane region" description="Helical" evidence="1">
    <location>
        <begin position="20"/>
        <end position="46"/>
    </location>
</feature>